<feature type="region of interest" description="Disordered" evidence="1">
    <location>
        <begin position="1"/>
        <end position="36"/>
    </location>
</feature>
<dbReference type="EMBL" id="JAAALK010000290">
    <property type="protein sequence ID" value="KAG8047234.1"/>
    <property type="molecule type" value="Genomic_DNA"/>
</dbReference>
<protein>
    <submittedName>
        <fullName evidence="2">Uncharacterized protein</fullName>
    </submittedName>
</protein>
<accession>A0A8J5RK03</accession>
<name>A0A8J5RK03_ZIZPA</name>
<reference evidence="2" key="1">
    <citation type="journal article" date="2021" name="bioRxiv">
        <title>Whole Genome Assembly and Annotation of Northern Wild Rice, Zizania palustris L., Supports a Whole Genome Duplication in the Zizania Genus.</title>
        <authorList>
            <person name="Haas M."/>
            <person name="Kono T."/>
            <person name="Macchietto M."/>
            <person name="Millas R."/>
            <person name="McGilp L."/>
            <person name="Shao M."/>
            <person name="Duquette J."/>
            <person name="Hirsch C.N."/>
            <person name="Kimball J."/>
        </authorList>
    </citation>
    <scope>NUCLEOTIDE SEQUENCE</scope>
    <source>
        <tissue evidence="2">Fresh leaf tissue</tissue>
    </source>
</reference>
<gene>
    <name evidence="2" type="ORF">GUJ93_ZPchr0008g11552</name>
</gene>
<comment type="caution">
    <text evidence="2">The sequence shown here is derived from an EMBL/GenBank/DDBJ whole genome shotgun (WGS) entry which is preliminary data.</text>
</comment>
<proteinExistence type="predicted"/>
<dbReference type="AlphaFoldDB" id="A0A8J5RK03"/>
<reference evidence="2" key="2">
    <citation type="submission" date="2021-02" db="EMBL/GenBank/DDBJ databases">
        <authorList>
            <person name="Kimball J.A."/>
            <person name="Haas M.W."/>
            <person name="Macchietto M."/>
            <person name="Kono T."/>
            <person name="Duquette J."/>
            <person name="Shao M."/>
        </authorList>
    </citation>
    <scope>NUCLEOTIDE SEQUENCE</scope>
    <source>
        <tissue evidence="2">Fresh leaf tissue</tissue>
    </source>
</reference>
<organism evidence="2 3">
    <name type="scientific">Zizania palustris</name>
    <name type="common">Northern wild rice</name>
    <dbReference type="NCBI Taxonomy" id="103762"/>
    <lineage>
        <taxon>Eukaryota</taxon>
        <taxon>Viridiplantae</taxon>
        <taxon>Streptophyta</taxon>
        <taxon>Embryophyta</taxon>
        <taxon>Tracheophyta</taxon>
        <taxon>Spermatophyta</taxon>
        <taxon>Magnoliopsida</taxon>
        <taxon>Liliopsida</taxon>
        <taxon>Poales</taxon>
        <taxon>Poaceae</taxon>
        <taxon>BOP clade</taxon>
        <taxon>Oryzoideae</taxon>
        <taxon>Oryzeae</taxon>
        <taxon>Zizaniinae</taxon>
        <taxon>Zizania</taxon>
    </lineage>
</organism>
<dbReference type="Proteomes" id="UP000729402">
    <property type="component" value="Unassembled WGS sequence"/>
</dbReference>
<evidence type="ECO:0000256" key="1">
    <source>
        <dbReference type="SAM" id="MobiDB-lite"/>
    </source>
</evidence>
<keyword evidence="3" id="KW-1185">Reference proteome</keyword>
<evidence type="ECO:0000313" key="2">
    <source>
        <dbReference type="EMBL" id="KAG8047234.1"/>
    </source>
</evidence>
<sequence length="111" mass="12062">MGDDTGRARDAGAERRAAPGRGGATRRRVARQDDGARCHREVGHGKAWLRGPGQRAAWWGDGARLGVEGRPVARGQRRQKGDADVVIVSTTARRWTQDVVIHCLIATSIEI</sequence>
<feature type="compositionally biased region" description="Basic and acidic residues" evidence="1">
    <location>
        <begin position="1"/>
        <end position="17"/>
    </location>
</feature>
<evidence type="ECO:0000313" key="3">
    <source>
        <dbReference type="Proteomes" id="UP000729402"/>
    </source>
</evidence>